<sequence length="357" mass="38499">MKYSLPFLSLLVFLVFIPEKRVWAVADPLIVSPVPMSFDGTADGTPAGTPITSTWIGETSVYNGFKCENKFLQKCWVETLYANALGSKISGIYYYEGSNRYPVYALAGVKGIGYAFGLKDNNDNVSYVPIDVGTGSSATIIYPAAGSTVNKGVDRVSLKAKVVFVVTDEHLETGVYNIPYTVIANTWSEYGGAHKGNNTSLVAINPVAITIKARGCTVNTKNLTYELGDISMREMSAVGSTSKIQTKPISVTCDTNVHLYASMSDQSTYSNNTDILTLTSDSDASGIGIQFFFNDTPTPVTYGPDISATGQPNQRLLHITTSNNENYTLNLSTRYITTGTLKPGKANGLASLTFSYQ</sequence>
<dbReference type="RefSeq" id="WP_072064474.1">
    <property type="nucleotide sequence ID" value="NZ_CVRY01000005.1"/>
</dbReference>
<dbReference type="EMBL" id="CVRY01000005">
    <property type="protein sequence ID" value="CRL63935.1"/>
    <property type="molecule type" value="Genomic_DNA"/>
</dbReference>
<dbReference type="InterPro" id="IPR000259">
    <property type="entry name" value="Adhesion_dom_fimbrial"/>
</dbReference>
<dbReference type="AlphaFoldDB" id="A0A0G4QDJ3"/>
<dbReference type="PANTHER" id="PTHR33420">
    <property type="entry name" value="FIMBRIAL SUBUNIT ELFA-RELATED"/>
    <property type="match status" value="1"/>
</dbReference>
<name>A0A0G4QDJ3_9GAMM</name>
<evidence type="ECO:0000259" key="1">
    <source>
        <dbReference type="Pfam" id="PF00419"/>
    </source>
</evidence>
<evidence type="ECO:0000313" key="2">
    <source>
        <dbReference type="EMBL" id="CRL63935.1"/>
    </source>
</evidence>
<proteinExistence type="predicted"/>
<dbReference type="SUPFAM" id="SSF49401">
    <property type="entry name" value="Bacterial adhesins"/>
    <property type="match status" value="1"/>
</dbReference>
<dbReference type="GO" id="GO:0043709">
    <property type="term" value="P:cell adhesion involved in single-species biofilm formation"/>
    <property type="evidence" value="ECO:0007669"/>
    <property type="project" value="TreeGrafter"/>
</dbReference>
<dbReference type="Gene3D" id="2.60.40.1090">
    <property type="entry name" value="Fimbrial-type adhesion domain"/>
    <property type="match status" value="1"/>
</dbReference>
<accession>A0A0G4QDJ3</accession>
<feature type="domain" description="Fimbrial-type adhesion" evidence="1">
    <location>
        <begin position="210"/>
        <end position="357"/>
    </location>
</feature>
<dbReference type="InterPro" id="IPR008966">
    <property type="entry name" value="Adhesion_dom_sf"/>
</dbReference>
<dbReference type="InterPro" id="IPR050263">
    <property type="entry name" value="Bact_Fimbrial_Adh_Pro"/>
</dbReference>
<protein>
    <submittedName>
        <fullName evidence="2">F17a-G fimbrial adhesin</fullName>
    </submittedName>
</protein>
<reference evidence="3" key="1">
    <citation type="submission" date="2015-06" db="EMBL/GenBank/DDBJ databases">
        <authorList>
            <person name="Urmite Genomes"/>
        </authorList>
    </citation>
    <scope>NUCLEOTIDE SEQUENCE [LARGE SCALE GENOMIC DNA]</scope>
    <source>
        <strain evidence="3">CSUR P1867</strain>
    </source>
</reference>
<gene>
    <name evidence="2" type="ORF">BN1804_02739</name>
</gene>
<dbReference type="InterPro" id="IPR036937">
    <property type="entry name" value="Adhesion_dom_fimbrial_sf"/>
</dbReference>
<evidence type="ECO:0000313" key="3">
    <source>
        <dbReference type="Proteomes" id="UP000183920"/>
    </source>
</evidence>
<dbReference type="GO" id="GO:0009289">
    <property type="term" value="C:pilus"/>
    <property type="evidence" value="ECO:0007669"/>
    <property type="project" value="InterPro"/>
</dbReference>
<dbReference type="Proteomes" id="UP000183920">
    <property type="component" value="Unassembled WGS sequence"/>
</dbReference>
<dbReference type="Pfam" id="PF00419">
    <property type="entry name" value="Fimbrial"/>
    <property type="match status" value="1"/>
</dbReference>
<organism evidence="2 3">
    <name type="scientific">Proteus penneri</name>
    <dbReference type="NCBI Taxonomy" id="102862"/>
    <lineage>
        <taxon>Bacteria</taxon>
        <taxon>Pseudomonadati</taxon>
        <taxon>Pseudomonadota</taxon>
        <taxon>Gammaproteobacteria</taxon>
        <taxon>Enterobacterales</taxon>
        <taxon>Morganellaceae</taxon>
        <taxon>Proteus</taxon>
    </lineage>
</organism>
<dbReference type="PANTHER" id="PTHR33420:SF25">
    <property type="entry name" value="PROTEIN FIMF"/>
    <property type="match status" value="1"/>
</dbReference>